<accession>A0A7C9IE91</accession>
<organism evidence="1 2">
    <name type="scientific">Deinococcus arboris</name>
    <dbReference type="NCBI Taxonomy" id="2682977"/>
    <lineage>
        <taxon>Bacteria</taxon>
        <taxon>Thermotogati</taxon>
        <taxon>Deinococcota</taxon>
        <taxon>Deinococci</taxon>
        <taxon>Deinococcales</taxon>
        <taxon>Deinococcaceae</taxon>
        <taxon>Deinococcus</taxon>
    </lineage>
</organism>
<keyword evidence="2" id="KW-1185">Reference proteome</keyword>
<protein>
    <submittedName>
        <fullName evidence="1">Uncharacterized protein</fullName>
    </submittedName>
</protein>
<evidence type="ECO:0000313" key="2">
    <source>
        <dbReference type="Proteomes" id="UP000483286"/>
    </source>
</evidence>
<gene>
    <name evidence="1" type="ORF">GO986_18770</name>
</gene>
<dbReference type="AlphaFoldDB" id="A0A7C9IE91"/>
<dbReference type="RefSeq" id="WP_157460913.1">
    <property type="nucleotide sequence ID" value="NZ_WQLB01000034.1"/>
</dbReference>
<sequence length="146" mass="15815">MRTYAEELLQALRAWQTHTVDLGPLHVGSPRTARFQVIGIGGCSAHGHGGLRRTQVEYIQMPGPRQYTTGEVVSVIQRLGVNKAHASQAALLERIRAGQGPSTLLRENGNGWAAPTSWSKGYAQALFLLAIQLGDPEADCCLSLIR</sequence>
<dbReference type="Proteomes" id="UP000483286">
    <property type="component" value="Unassembled WGS sequence"/>
</dbReference>
<proteinExistence type="predicted"/>
<name>A0A7C9IE91_9DEIO</name>
<reference evidence="1 2" key="1">
    <citation type="submission" date="2019-12" db="EMBL/GenBank/DDBJ databases">
        <title>Deinococcus sp. HMF7620 Genome sequencing and assembly.</title>
        <authorList>
            <person name="Kang H."/>
            <person name="Kim H."/>
            <person name="Joh K."/>
        </authorList>
    </citation>
    <scope>NUCLEOTIDE SEQUENCE [LARGE SCALE GENOMIC DNA]</scope>
    <source>
        <strain evidence="1 2">HMF7620</strain>
    </source>
</reference>
<comment type="caution">
    <text evidence="1">The sequence shown here is derived from an EMBL/GenBank/DDBJ whole genome shotgun (WGS) entry which is preliminary data.</text>
</comment>
<dbReference type="EMBL" id="WQLB01000034">
    <property type="protein sequence ID" value="MVN88786.1"/>
    <property type="molecule type" value="Genomic_DNA"/>
</dbReference>
<evidence type="ECO:0000313" key="1">
    <source>
        <dbReference type="EMBL" id="MVN88786.1"/>
    </source>
</evidence>